<reference evidence="4 5" key="1">
    <citation type="submission" date="2023-07" db="EMBL/GenBank/DDBJ databases">
        <title>Sorghum-associated microbial communities from plants grown in Nebraska, USA.</title>
        <authorList>
            <person name="Schachtman D."/>
        </authorList>
    </citation>
    <scope>NUCLEOTIDE SEQUENCE [LARGE SCALE GENOMIC DNA]</scope>
    <source>
        <strain evidence="4 5">4272</strain>
    </source>
</reference>
<protein>
    <submittedName>
        <fullName evidence="4">Pimeloyl-ACP methyl ester carboxylesterase</fullName>
    </submittedName>
</protein>
<dbReference type="EMBL" id="JAVDWW010000019">
    <property type="protein sequence ID" value="MDR7173051.1"/>
    <property type="molecule type" value="Genomic_DNA"/>
</dbReference>
<evidence type="ECO:0000259" key="3">
    <source>
        <dbReference type="Pfam" id="PF00561"/>
    </source>
</evidence>
<keyword evidence="1" id="KW-0378">Hydrolase</keyword>
<dbReference type="Gene3D" id="3.40.50.1820">
    <property type="entry name" value="alpha/beta hydrolase"/>
    <property type="match status" value="1"/>
</dbReference>
<dbReference type="SUPFAM" id="SSF53474">
    <property type="entry name" value="alpha/beta-Hydrolases"/>
    <property type="match status" value="1"/>
</dbReference>
<name>A0ABU1XSN9_9NOCA</name>
<keyword evidence="5" id="KW-1185">Reference proteome</keyword>
<comment type="caution">
    <text evidence="4">The sequence shown here is derived from an EMBL/GenBank/DDBJ whole genome shotgun (WGS) entry which is preliminary data.</text>
</comment>
<proteinExistence type="predicted"/>
<feature type="domain" description="AB hydrolase-1" evidence="3">
    <location>
        <begin position="27"/>
        <end position="260"/>
    </location>
</feature>
<organism evidence="4 5">
    <name type="scientific">Nocardia kruczakiae</name>
    <dbReference type="NCBI Taxonomy" id="261477"/>
    <lineage>
        <taxon>Bacteria</taxon>
        <taxon>Bacillati</taxon>
        <taxon>Actinomycetota</taxon>
        <taxon>Actinomycetes</taxon>
        <taxon>Mycobacteriales</taxon>
        <taxon>Nocardiaceae</taxon>
        <taxon>Nocardia</taxon>
    </lineage>
</organism>
<evidence type="ECO:0000256" key="2">
    <source>
        <dbReference type="SAM" id="MobiDB-lite"/>
    </source>
</evidence>
<dbReference type="PANTHER" id="PTHR43798:SF31">
    <property type="entry name" value="AB HYDROLASE SUPERFAMILY PROTEIN YCLE"/>
    <property type="match status" value="1"/>
</dbReference>
<dbReference type="Pfam" id="PF00561">
    <property type="entry name" value="Abhydrolase_1"/>
    <property type="match status" value="1"/>
</dbReference>
<dbReference type="InterPro" id="IPR050266">
    <property type="entry name" value="AB_hydrolase_sf"/>
</dbReference>
<gene>
    <name evidence="4" type="ORF">J2W56_006817</name>
</gene>
<evidence type="ECO:0000313" key="4">
    <source>
        <dbReference type="EMBL" id="MDR7173051.1"/>
    </source>
</evidence>
<feature type="region of interest" description="Disordered" evidence="2">
    <location>
        <begin position="281"/>
        <end position="303"/>
    </location>
</feature>
<dbReference type="PRINTS" id="PR00111">
    <property type="entry name" value="ABHYDROLASE"/>
</dbReference>
<dbReference type="InterPro" id="IPR029058">
    <property type="entry name" value="AB_hydrolase_fold"/>
</dbReference>
<dbReference type="InterPro" id="IPR000073">
    <property type="entry name" value="AB_hydrolase_1"/>
</dbReference>
<dbReference type="Proteomes" id="UP001251217">
    <property type="component" value="Unassembled WGS sequence"/>
</dbReference>
<evidence type="ECO:0000256" key="1">
    <source>
        <dbReference type="ARBA" id="ARBA00022801"/>
    </source>
</evidence>
<accession>A0ABU1XSN9</accession>
<dbReference type="PANTHER" id="PTHR43798">
    <property type="entry name" value="MONOACYLGLYCEROL LIPASE"/>
    <property type="match status" value="1"/>
</dbReference>
<sequence length="303" mass="33163">MNEMSETGKTVDVHGITTHYHDAGDGPVVLLIHGSGPGVTAHANWRPVFPALSQNFRVVAPDMLGFGYTAIPEGTNFTMDTWLWHLTGFLDALDIDECAIVGNSFGGAVALHLTARRPERVRRVVLMGSSGISFPLTSGLEAVWGYEPSREAMREMLRLFAFRDDLVGDDLVEDRYQASVRPGVHEAYSAMFPPPRQNGIDALALPETAFADITCETLLIHGRDDRVVPVDVSIRLAELLPRARLHVIPECGHWVQIEKADEFRTLVLDFLGTDLTGPASTSFTGGAPMSSRRTAAADTVRRQ</sequence>
<dbReference type="PRINTS" id="PR00412">
    <property type="entry name" value="EPOXHYDRLASE"/>
</dbReference>
<dbReference type="InterPro" id="IPR000639">
    <property type="entry name" value="Epox_hydrolase-like"/>
</dbReference>
<evidence type="ECO:0000313" key="5">
    <source>
        <dbReference type="Proteomes" id="UP001251217"/>
    </source>
</evidence>